<comment type="similarity">
    <text evidence="1">Belongs to the UPF0587 family.</text>
</comment>
<proteinExistence type="inferred from homology"/>
<dbReference type="Proteomes" id="UP000006671">
    <property type="component" value="Unassembled WGS sequence"/>
</dbReference>
<keyword evidence="3" id="KW-0862">Zinc</keyword>
<dbReference type="PANTHER" id="PTHR12857">
    <property type="entry name" value="CXXC MOTIF CONTAINING ZINC BINDING PROTEIN"/>
    <property type="match status" value="1"/>
</dbReference>
<accession>D2VW56</accession>
<evidence type="ECO:0000313" key="4">
    <source>
        <dbReference type="EMBL" id="EFC39017.1"/>
    </source>
</evidence>
<evidence type="ECO:0000313" key="5">
    <source>
        <dbReference type="Proteomes" id="UP000006671"/>
    </source>
</evidence>
<dbReference type="eggNOG" id="KOG1296">
    <property type="taxonomic scope" value="Eukaryota"/>
</dbReference>
<dbReference type="SUPFAM" id="SSF141678">
    <property type="entry name" value="MAL13P1.257-like"/>
    <property type="match status" value="1"/>
</dbReference>
<evidence type="ECO:0000256" key="3">
    <source>
        <dbReference type="ARBA" id="ARBA00022833"/>
    </source>
</evidence>
<dbReference type="GeneID" id="8850814"/>
<dbReference type="Pfam" id="PF05907">
    <property type="entry name" value="CXXC_Zn-b_euk"/>
    <property type="match status" value="1"/>
</dbReference>
<name>D2VW56_NAEGR</name>
<keyword evidence="2" id="KW-0479">Metal-binding</keyword>
<evidence type="ECO:0000256" key="2">
    <source>
        <dbReference type="ARBA" id="ARBA00022723"/>
    </source>
</evidence>
<dbReference type="OMA" id="TAHFVWR"/>
<dbReference type="PANTHER" id="PTHR12857:SF0">
    <property type="entry name" value="CXXC MOTIF CONTAINING ZINC BINDING PROTEIN"/>
    <property type="match status" value="1"/>
</dbReference>
<gene>
    <name evidence="4" type="ORF">NAEGRDRAFT_73257</name>
</gene>
<dbReference type="InterPro" id="IPR008584">
    <property type="entry name" value="CXXC_Zn-binding_euk"/>
</dbReference>
<reference evidence="4 5" key="1">
    <citation type="journal article" date="2010" name="Cell">
        <title>The genome of Naegleria gruberi illuminates early eukaryotic versatility.</title>
        <authorList>
            <person name="Fritz-Laylin L.K."/>
            <person name="Prochnik S.E."/>
            <person name="Ginger M.L."/>
            <person name="Dacks J.B."/>
            <person name="Carpenter M.L."/>
            <person name="Field M.C."/>
            <person name="Kuo A."/>
            <person name="Paredez A."/>
            <person name="Chapman J."/>
            <person name="Pham J."/>
            <person name="Shu S."/>
            <person name="Neupane R."/>
            <person name="Cipriano M."/>
            <person name="Mancuso J."/>
            <person name="Tu H."/>
            <person name="Salamov A."/>
            <person name="Lindquist E."/>
            <person name="Shapiro H."/>
            <person name="Lucas S."/>
            <person name="Grigoriev I.V."/>
            <person name="Cande W.Z."/>
            <person name="Fulton C."/>
            <person name="Rokhsar D.S."/>
            <person name="Dawson S.C."/>
        </authorList>
    </citation>
    <scope>NUCLEOTIDE SEQUENCE [LARGE SCALE GENOMIC DNA]</scope>
    <source>
        <strain evidence="4 5">NEG-M</strain>
    </source>
</reference>
<protein>
    <submittedName>
        <fullName evidence="4">Predicted protein</fullName>
    </submittedName>
</protein>
<keyword evidence="5" id="KW-1185">Reference proteome</keyword>
<evidence type="ECO:0000256" key="1">
    <source>
        <dbReference type="ARBA" id="ARBA00007818"/>
    </source>
</evidence>
<dbReference type="RefSeq" id="XP_002671761.1">
    <property type="nucleotide sequence ID" value="XM_002671715.1"/>
</dbReference>
<organism evidence="5">
    <name type="scientific">Naegleria gruberi</name>
    <name type="common">Amoeba</name>
    <dbReference type="NCBI Taxonomy" id="5762"/>
    <lineage>
        <taxon>Eukaryota</taxon>
        <taxon>Discoba</taxon>
        <taxon>Heterolobosea</taxon>
        <taxon>Tetramitia</taxon>
        <taxon>Eutetramitia</taxon>
        <taxon>Vahlkampfiidae</taxon>
        <taxon>Naegleria</taxon>
    </lineage>
</organism>
<dbReference type="AlphaFoldDB" id="D2VW56"/>
<dbReference type="VEuPathDB" id="AmoebaDB:NAEGRDRAFT_73257"/>
<dbReference type="EMBL" id="GG738903">
    <property type="protein sequence ID" value="EFC39017.1"/>
    <property type="molecule type" value="Genomic_DNA"/>
</dbReference>
<dbReference type="KEGG" id="ngr:NAEGRDRAFT_73257"/>
<dbReference type="FunCoup" id="D2VW56">
    <property type="interactions" value="242"/>
</dbReference>
<sequence length="159" mass="18071">MPKQTLEVAMTLQGLEKVTIEDPAAFTWRVKVKCPNCQTEHAKHIFICENEKEDKNVKAGTSATNVNFSCSVCKRHATIDVISGSFKEITQSEKFFPLVQFDCRGVDIVKWEPEGSEGLVAFSDGNKFEVNLENMEYFDYDEESEQEISITNIKMKFGK</sequence>
<dbReference type="OrthoDB" id="10248838at2759"/>
<dbReference type="GO" id="GO:0008270">
    <property type="term" value="F:zinc ion binding"/>
    <property type="evidence" value="ECO:0007669"/>
    <property type="project" value="TreeGrafter"/>
</dbReference>
<dbReference type="InParanoid" id="D2VW56"/>